<keyword evidence="2" id="KW-0812">Transmembrane</keyword>
<feature type="region of interest" description="Disordered" evidence="1">
    <location>
        <begin position="1"/>
        <end position="20"/>
    </location>
</feature>
<gene>
    <name evidence="4" type="ORF">N9A08_01735</name>
</gene>
<feature type="compositionally biased region" description="Basic and acidic residues" evidence="1">
    <location>
        <begin position="7"/>
        <end position="20"/>
    </location>
</feature>
<keyword evidence="2" id="KW-1133">Transmembrane helix</keyword>
<feature type="domain" description="LytR/CpsA/Psr regulator C-terminal" evidence="3">
    <location>
        <begin position="107"/>
        <end position="193"/>
    </location>
</feature>
<sequence length="227" mass="23783">MTNEPPRGQRRDAGSDPTEWHGHRIVTEQDLGAVFDEDGDPAAELRARRKRKFHGVVLGALIGLLVLAAVVAQGISAGWINLPRSEARPAVESGCPAGPYLYQSPETVTVNVYNTTATPGLAGEVAEALKNRGFSIGVVGNSTVNREGMTAIILSGPDGEPGAFTLQQQIPDTQYIQDDRDDASVDVVIGSGYNNLVPVEKAEAAAPGPISCPWKSGQPSEGAEAGS</sequence>
<keyword evidence="2" id="KW-0472">Membrane</keyword>
<proteinExistence type="predicted"/>
<evidence type="ECO:0000256" key="1">
    <source>
        <dbReference type="SAM" id="MobiDB-lite"/>
    </source>
</evidence>
<evidence type="ECO:0000256" key="2">
    <source>
        <dbReference type="SAM" id="Phobius"/>
    </source>
</evidence>
<accession>A0ABY6FUP3</accession>
<dbReference type="InterPro" id="IPR027381">
    <property type="entry name" value="LytR/CpsA/Psr_C"/>
</dbReference>
<name>A0ABY6FUP3_9MICC</name>
<dbReference type="Pfam" id="PF13399">
    <property type="entry name" value="LytR_C"/>
    <property type="match status" value="1"/>
</dbReference>
<dbReference type="RefSeq" id="WP_263128126.1">
    <property type="nucleotide sequence ID" value="NZ_CP106856.1"/>
</dbReference>
<keyword evidence="5" id="KW-1185">Reference proteome</keyword>
<dbReference type="EMBL" id="CP106856">
    <property type="protein sequence ID" value="UYB36434.1"/>
    <property type="molecule type" value="Genomic_DNA"/>
</dbReference>
<organism evidence="4 5">
    <name type="scientific">Arthrobacter koreensis</name>
    <dbReference type="NCBI Taxonomy" id="199136"/>
    <lineage>
        <taxon>Bacteria</taxon>
        <taxon>Bacillati</taxon>
        <taxon>Actinomycetota</taxon>
        <taxon>Actinomycetes</taxon>
        <taxon>Micrococcales</taxon>
        <taxon>Micrococcaceae</taxon>
        <taxon>Arthrobacter</taxon>
    </lineage>
</organism>
<feature type="transmembrane region" description="Helical" evidence="2">
    <location>
        <begin position="56"/>
        <end position="80"/>
    </location>
</feature>
<evidence type="ECO:0000259" key="3">
    <source>
        <dbReference type="Pfam" id="PF13399"/>
    </source>
</evidence>
<protein>
    <submittedName>
        <fullName evidence="4">LytR C-terminal domain-containing protein</fullName>
    </submittedName>
</protein>
<feature type="region of interest" description="Disordered" evidence="1">
    <location>
        <begin position="206"/>
        <end position="227"/>
    </location>
</feature>
<evidence type="ECO:0000313" key="5">
    <source>
        <dbReference type="Proteomes" id="UP001063368"/>
    </source>
</evidence>
<dbReference type="Proteomes" id="UP001063368">
    <property type="component" value="Chromosome"/>
</dbReference>
<dbReference type="Gene3D" id="3.30.70.2390">
    <property type="match status" value="1"/>
</dbReference>
<evidence type="ECO:0000313" key="4">
    <source>
        <dbReference type="EMBL" id="UYB36434.1"/>
    </source>
</evidence>
<reference evidence="4" key="1">
    <citation type="submission" date="2022-09" db="EMBL/GenBank/DDBJ databases">
        <authorList>
            <person name="Li D."/>
            <person name="Cheng J."/>
            <person name="Li Y."/>
        </authorList>
    </citation>
    <scope>NUCLEOTIDE SEQUENCE</scope>
    <source>
        <strain evidence="4">DL</strain>
    </source>
</reference>